<accession>A0ABD3RNR8</accession>
<organism evidence="1 2">
    <name type="scientific">Penstemon smallii</name>
    <dbReference type="NCBI Taxonomy" id="265156"/>
    <lineage>
        <taxon>Eukaryota</taxon>
        <taxon>Viridiplantae</taxon>
        <taxon>Streptophyta</taxon>
        <taxon>Embryophyta</taxon>
        <taxon>Tracheophyta</taxon>
        <taxon>Spermatophyta</taxon>
        <taxon>Magnoliopsida</taxon>
        <taxon>eudicotyledons</taxon>
        <taxon>Gunneridae</taxon>
        <taxon>Pentapetalae</taxon>
        <taxon>asterids</taxon>
        <taxon>lamiids</taxon>
        <taxon>Lamiales</taxon>
        <taxon>Plantaginaceae</taxon>
        <taxon>Cheloneae</taxon>
        <taxon>Penstemon</taxon>
    </lineage>
</organism>
<evidence type="ECO:0000313" key="1">
    <source>
        <dbReference type="EMBL" id="KAL3814570.1"/>
    </source>
</evidence>
<dbReference type="Proteomes" id="UP001634393">
    <property type="component" value="Unassembled WGS sequence"/>
</dbReference>
<evidence type="ECO:0000313" key="2">
    <source>
        <dbReference type="Proteomes" id="UP001634393"/>
    </source>
</evidence>
<gene>
    <name evidence="1" type="ORF">ACJIZ3_015838</name>
</gene>
<keyword evidence="2" id="KW-1185">Reference proteome</keyword>
<proteinExistence type="predicted"/>
<dbReference type="EMBL" id="JBJXBP010000008">
    <property type="protein sequence ID" value="KAL3814570.1"/>
    <property type="molecule type" value="Genomic_DNA"/>
</dbReference>
<reference evidence="1 2" key="1">
    <citation type="submission" date="2024-12" db="EMBL/GenBank/DDBJ databases">
        <title>The unique morphological basis and parallel evolutionary history of personate flowers in Penstemon.</title>
        <authorList>
            <person name="Depatie T.H."/>
            <person name="Wessinger C.A."/>
        </authorList>
    </citation>
    <scope>NUCLEOTIDE SEQUENCE [LARGE SCALE GENOMIC DNA]</scope>
    <source>
        <strain evidence="1">WTNN_2</strain>
        <tissue evidence="1">Leaf</tissue>
    </source>
</reference>
<dbReference type="AlphaFoldDB" id="A0ABD3RNR8"/>
<comment type="caution">
    <text evidence="1">The sequence shown here is derived from an EMBL/GenBank/DDBJ whole genome shotgun (WGS) entry which is preliminary data.</text>
</comment>
<sequence>MVHTRLRTRHKNVPSMHGSCTRAYKTQKCA</sequence>
<name>A0ABD3RNR8_9LAMI</name>
<protein>
    <submittedName>
        <fullName evidence="1">Uncharacterized protein</fullName>
    </submittedName>
</protein>